<dbReference type="PIRSF" id="PIRSF000445">
    <property type="entry name" value="4pyrrol_synth_GluRdtase"/>
    <property type="match status" value="1"/>
</dbReference>
<dbReference type="NCBIfam" id="TIGR01035">
    <property type="entry name" value="hemA"/>
    <property type="match status" value="1"/>
</dbReference>
<feature type="binding site" evidence="9 11">
    <location>
        <begin position="126"/>
        <end position="128"/>
    </location>
    <ligand>
        <name>substrate</name>
    </ligand>
</feature>
<protein>
    <recommendedName>
        <fullName evidence="8 9">Glutamyl-tRNA reductase</fullName>
        <shortName evidence="9">GluTR</shortName>
        <ecNumber evidence="3 9">1.2.1.70</ecNumber>
    </recommendedName>
</protein>
<feature type="binding site" evidence="9 12">
    <location>
        <begin position="201"/>
        <end position="206"/>
    </location>
    <ligand>
        <name>NADP(+)</name>
        <dbReference type="ChEBI" id="CHEBI:58349"/>
    </ligand>
</feature>
<sequence length="441" mass="49480">MSDKLPVLFCVGTNHESAGLDFRETLYLERDEIDASLPKVMEVHGIREVMVLSTCNRLEVYGVLDRSEVDSKHLIDLFVDLQRFSPNPKKELEIEIKNHCYQFLNMDAAQHAFSVASGLDSLVLGETQITGQFKDATNAAQAKGTLGPILKRLTQESFSSSKKVRSKTDISKRPVSISHAAIDLANRVYGHIKDYHVLIIGAGEMAEVAAKYAIKYKPKSLSVVNRTLKNAERLVNELGFGNAYGWEDLHEILPTCDIVISSTAAHDFILTKEHVERSQQIRDGRSTFMVDIALPRDLDPKCSDLDDVYLFDIDDLKQVVGENFEERRKAAEKGKTIIQENAENFLVWMGSQKLKPALAGFRNYMDTLFEQEKNKSLSKGPLQSLSDEQRQSIDMLLKSIANKMSGDASRNVRHPPEGVYAEDLAESLLTLFPLSKDKDKS</sequence>
<dbReference type="InterPro" id="IPR036291">
    <property type="entry name" value="NAD(P)-bd_dom_sf"/>
</dbReference>
<comment type="function">
    <text evidence="9">Catalyzes the NADPH-dependent reduction of glutamyl-tRNA(Glu) to glutamate 1-semialdehyde (GSA).</text>
</comment>
<feature type="active site" description="Nucleophile" evidence="9 10">
    <location>
        <position position="55"/>
    </location>
</feature>
<evidence type="ECO:0000256" key="6">
    <source>
        <dbReference type="ARBA" id="ARBA00023244"/>
    </source>
</evidence>
<evidence type="ECO:0000256" key="3">
    <source>
        <dbReference type="ARBA" id="ARBA00012970"/>
    </source>
</evidence>
<dbReference type="RefSeq" id="WP_132315554.1">
    <property type="nucleotide sequence ID" value="NZ_FWZT01000002.1"/>
</dbReference>
<evidence type="ECO:0000256" key="1">
    <source>
        <dbReference type="ARBA" id="ARBA00005059"/>
    </source>
</evidence>
<dbReference type="PANTHER" id="PTHR43013:SF1">
    <property type="entry name" value="GLUTAMYL-TRNA REDUCTASE"/>
    <property type="match status" value="1"/>
</dbReference>
<dbReference type="SUPFAM" id="SSF69742">
    <property type="entry name" value="Glutamyl tRNA-reductase catalytic, N-terminal domain"/>
    <property type="match status" value="1"/>
</dbReference>
<comment type="subunit">
    <text evidence="9">Homodimer.</text>
</comment>
<dbReference type="InterPro" id="IPR036343">
    <property type="entry name" value="GluRdtase_N_sf"/>
</dbReference>
<dbReference type="SUPFAM" id="SSF69075">
    <property type="entry name" value="Glutamyl tRNA-reductase dimerization domain"/>
    <property type="match status" value="1"/>
</dbReference>
<feature type="site" description="Important for activity" evidence="9 13">
    <location>
        <position position="111"/>
    </location>
</feature>
<proteinExistence type="inferred from homology"/>
<evidence type="ECO:0000256" key="2">
    <source>
        <dbReference type="ARBA" id="ARBA00005916"/>
    </source>
</evidence>
<dbReference type="Pfam" id="PF01488">
    <property type="entry name" value="Shikimate_DH"/>
    <property type="match status" value="1"/>
</dbReference>
<name>A0A1Y6B778_9BACT</name>
<dbReference type="FunFam" id="3.40.50.720:FF:000031">
    <property type="entry name" value="Glutamyl-tRNA reductase"/>
    <property type="match status" value="1"/>
</dbReference>
<dbReference type="InterPro" id="IPR018214">
    <property type="entry name" value="GluRdtase_CS"/>
</dbReference>
<evidence type="ECO:0000256" key="11">
    <source>
        <dbReference type="PIRSR" id="PIRSR000445-2"/>
    </source>
</evidence>
<dbReference type="STRING" id="1513793.SAMN06296036_102102"/>
<dbReference type="GO" id="GO:0019353">
    <property type="term" value="P:protoporphyrinogen IX biosynthetic process from glutamate"/>
    <property type="evidence" value="ECO:0007669"/>
    <property type="project" value="TreeGrafter"/>
</dbReference>
<evidence type="ECO:0000256" key="5">
    <source>
        <dbReference type="ARBA" id="ARBA00023002"/>
    </source>
</evidence>
<dbReference type="EC" id="1.2.1.70" evidence="3 9"/>
<evidence type="ECO:0000256" key="13">
    <source>
        <dbReference type="PIRSR" id="PIRSR000445-4"/>
    </source>
</evidence>
<comment type="similarity">
    <text evidence="2 9 14">Belongs to the glutamyl-tRNA reductase family.</text>
</comment>
<evidence type="ECO:0000256" key="12">
    <source>
        <dbReference type="PIRSR" id="PIRSR000445-3"/>
    </source>
</evidence>
<keyword evidence="19" id="KW-1185">Reference proteome</keyword>
<evidence type="ECO:0000256" key="8">
    <source>
        <dbReference type="ARBA" id="ARBA00068659"/>
    </source>
</evidence>
<comment type="miscellaneous">
    <text evidence="9">During catalysis, the active site Cys acts as a nucleophile attacking the alpha-carbonyl group of tRNA-bound glutamate with the formation of a thioester intermediate between enzyme and glutamate, and the concomitant release of tRNA(Glu). The thioester intermediate is finally reduced by direct hydride transfer from NADPH, to form the product GSA.</text>
</comment>
<organism evidence="18 19">
    <name type="scientific">Pseudobacteriovorax antillogorgiicola</name>
    <dbReference type="NCBI Taxonomy" id="1513793"/>
    <lineage>
        <taxon>Bacteria</taxon>
        <taxon>Pseudomonadati</taxon>
        <taxon>Bdellovibrionota</taxon>
        <taxon>Oligoflexia</taxon>
        <taxon>Oligoflexales</taxon>
        <taxon>Pseudobacteriovoracaceae</taxon>
        <taxon>Pseudobacteriovorax</taxon>
    </lineage>
</organism>
<dbReference type="OrthoDB" id="110209at2"/>
<feature type="domain" description="Tetrapyrrole biosynthesis glutamyl-tRNA reductase dimerisation" evidence="15">
    <location>
        <begin position="335"/>
        <end position="433"/>
    </location>
</feature>
<dbReference type="Pfam" id="PF00745">
    <property type="entry name" value="GlutR_dimer"/>
    <property type="match status" value="1"/>
</dbReference>
<keyword evidence="4 9" id="KW-0521">NADP</keyword>
<evidence type="ECO:0000259" key="16">
    <source>
        <dbReference type="Pfam" id="PF01488"/>
    </source>
</evidence>
<dbReference type="UniPathway" id="UPA00251">
    <property type="reaction ID" value="UER00316"/>
</dbReference>
<evidence type="ECO:0000313" key="19">
    <source>
        <dbReference type="Proteomes" id="UP000192907"/>
    </source>
</evidence>
<dbReference type="InterPro" id="IPR036453">
    <property type="entry name" value="GluRdtase_dimer_dom_sf"/>
</dbReference>
<gene>
    <name evidence="9" type="primary">hemA</name>
    <name evidence="18" type="ORF">SAMN06296036_102102</name>
</gene>
<dbReference type="EMBL" id="FWZT01000002">
    <property type="protein sequence ID" value="SME94230.1"/>
    <property type="molecule type" value="Genomic_DNA"/>
</dbReference>
<dbReference type="GO" id="GO:0050661">
    <property type="term" value="F:NADP binding"/>
    <property type="evidence" value="ECO:0007669"/>
    <property type="project" value="InterPro"/>
</dbReference>
<feature type="binding site" evidence="9 11">
    <location>
        <position position="121"/>
    </location>
    <ligand>
        <name>substrate</name>
    </ligand>
</feature>
<evidence type="ECO:0000313" key="18">
    <source>
        <dbReference type="EMBL" id="SME94230.1"/>
    </source>
</evidence>
<evidence type="ECO:0000256" key="14">
    <source>
        <dbReference type="RuleBase" id="RU000584"/>
    </source>
</evidence>
<evidence type="ECO:0000259" key="17">
    <source>
        <dbReference type="Pfam" id="PF05201"/>
    </source>
</evidence>
<dbReference type="PANTHER" id="PTHR43013">
    <property type="entry name" value="GLUTAMYL-TRNA REDUCTASE"/>
    <property type="match status" value="1"/>
</dbReference>
<keyword evidence="5 9" id="KW-0560">Oxidoreductase</keyword>
<dbReference type="GO" id="GO:0008883">
    <property type="term" value="F:glutamyl-tRNA reductase activity"/>
    <property type="evidence" value="ECO:0007669"/>
    <property type="project" value="UniProtKB-UniRule"/>
</dbReference>
<feature type="binding site" evidence="9 11">
    <location>
        <begin position="54"/>
        <end position="57"/>
    </location>
    <ligand>
        <name>substrate</name>
    </ligand>
</feature>
<keyword evidence="6 9" id="KW-0627">Porphyrin biosynthesis</keyword>
<evidence type="ECO:0000256" key="4">
    <source>
        <dbReference type="ARBA" id="ARBA00022857"/>
    </source>
</evidence>
<feature type="binding site" evidence="9 11">
    <location>
        <position position="132"/>
    </location>
    <ligand>
        <name>substrate</name>
    </ligand>
</feature>
<reference evidence="19" key="1">
    <citation type="submission" date="2017-04" db="EMBL/GenBank/DDBJ databases">
        <authorList>
            <person name="Varghese N."/>
            <person name="Submissions S."/>
        </authorList>
    </citation>
    <scope>NUCLEOTIDE SEQUENCE [LARGE SCALE GENOMIC DNA]</scope>
    <source>
        <strain evidence="19">RKEM611</strain>
    </source>
</reference>
<dbReference type="InterPro" id="IPR000343">
    <property type="entry name" value="4pyrrol_synth_GluRdtase"/>
</dbReference>
<dbReference type="Proteomes" id="UP000192907">
    <property type="component" value="Unassembled WGS sequence"/>
</dbReference>
<dbReference type="PROSITE" id="PS00747">
    <property type="entry name" value="GLUTR"/>
    <property type="match status" value="1"/>
</dbReference>
<dbReference type="FunFam" id="3.30.460.30:FF:000001">
    <property type="entry name" value="Glutamyl-tRNA reductase"/>
    <property type="match status" value="1"/>
</dbReference>
<dbReference type="SUPFAM" id="SSF51735">
    <property type="entry name" value="NAD(P)-binding Rossmann-fold domains"/>
    <property type="match status" value="1"/>
</dbReference>
<feature type="domain" description="Quinate/shikimate 5-dehydrogenase/glutamyl-tRNA reductase" evidence="16">
    <location>
        <begin position="183"/>
        <end position="319"/>
    </location>
</feature>
<comment type="domain">
    <text evidence="9">Possesses an unusual extended V-shaped dimeric structure with each monomer consisting of three distinct domains arranged along a curved 'spinal' alpha-helix. The N-terminal catalytic domain specifically recognizes the glutamate moiety of the substrate. The second domain is the NADPH-binding domain, and the third C-terminal domain is responsible for dimerization.</text>
</comment>
<dbReference type="InterPro" id="IPR015896">
    <property type="entry name" value="4pyrrol_synth_GluRdtase_dimer"/>
</dbReference>
<dbReference type="HAMAP" id="MF_00087">
    <property type="entry name" value="Glu_tRNA_reductase"/>
    <property type="match status" value="1"/>
</dbReference>
<dbReference type="CDD" id="cd05213">
    <property type="entry name" value="NAD_bind_Glutamyl_tRNA_reduct"/>
    <property type="match status" value="1"/>
</dbReference>
<evidence type="ECO:0000259" key="15">
    <source>
        <dbReference type="Pfam" id="PF00745"/>
    </source>
</evidence>
<evidence type="ECO:0000256" key="9">
    <source>
        <dbReference type="HAMAP-Rule" id="MF_00087"/>
    </source>
</evidence>
<evidence type="ECO:0000256" key="7">
    <source>
        <dbReference type="ARBA" id="ARBA00047464"/>
    </source>
</evidence>
<dbReference type="Pfam" id="PF05201">
    <property type="entry name" value="GlutR_N"/>
    <property type="match status" value="1"/>
</dbReference>
<feature type="domain" description="Glutamyl-tRNA reductase N-terminal" evidence="17">
    <location>
        <begin position="11"/>
        <end position="168"/>
    </location>
</feature>
<dbReference type="Gene3D" id="3.30.460.30">
    <property type="entry name" value="Glutamyl-tRNA reductase, N-terminal domain"/>
    <property type="match status" value="1"/>
</dbReference>
<accession>A0A1Y6B778</accession>
<comment type="catalytic activity">
    <reaction evidence="7 9 14">
        <text>(S)-4-amino-5-oxopentanoate + tRNA(Glu) + NADP(+) = L-glutamyl-tRNA(Glu) + NADPH + H(+)</text>
        <dbReference type="Rhea" id="RHEA:12344"/>
        <dbReference type="Rhea" id="RHEA-COMP:9663"/>
        <dbReference type="Rhea" id="RHEA-COMP:9680"/>
        <dbReference type="ChEBI" id="CHEBI:15378"/>
        <dbReference type="ChEBI" id="CHEBI:57501"/>
        <dbReference type="ChEBI" id="CHEBI:57783"/>
        <dbReference type="ChEBI" id="CHEBI:58349"/>
        <dbReference type="ChEBI" id="CHEBI:78442"/>
        <dbReference type="ChEBI" id="CHEBI:78520"/>
        <dbReference type="EC" id="1.2.1.70"/>
    </reaction>
</comment>
<dbReference type="AlphaFoldDB" id="A0A1Y6B778"/>
<evidence type="ECO:0000256" key="10">
    <source>
        <dbReference type="PIRSR" id="PIRSR000445-1"/>
    </source>
</evidence>
<dbReference type="InterPro" id="IPR006151">
    <property type="entry name" value="Shikm_DH/Glu-tRNA_Rdtase"/>
</dbReference>
<comment type="pathway">
    <text evidence="1 9 14">Porphyrin-containing compound metabolism; protoporphyrin-IX biosynthesis; 5-aminolevulinate from L-glutamyl-tRNA(Glu): step 1/2.</text>
</comment>
<dbReference type="InterPro" id="IPR015895">
    <property type="entry name" value="4pyrrol_synth_GluRdtase_N"/>
</dbReference>
<dbReference type="Gene3D" id="3.40.50.720">
    <property type="entry name" value="NAD(P)-binding Rossmann-like Domain"/>
    <property type="match status" value="1"/>
</dbReference>